<keyword evidence="9" id="KW-0520">NAD</keyword>
<feature type="domain" description="MTHFR SAM-binding regulatory" evidence="13">
    <location>
        <begin position="307"/>
        <end position="590"/>
    </location>
</feature>
<evidence type="ECO:0000256" key="3">
    <source>
        <dbReference type="ARBA" id="ARBA00006743"/>
    </source>
</evidence>
<dbReference type="UniPathway" id="UPA00193"/>
<evidence type="ECO:0000256" key="11">
    <source>
        <dbReference type="ARBA" id="ARBA00034478"/>
    </source>
</evidence>
<evidence type="ECO:0000256" key="9">
    <source>
        <dbReference type="ARBA" id="ARBA00023027"/>
    </source>
</evidence>
<dbReference type="NCBIfam" id="TIGR00676">
    <property type="entry name" value="fadh2"/>
    <property type="match status" value="1"/>
</dbReference>
<evidence type="ECO:0000256" key="10">
    <source>
        <dbReference type="ARBA" id="ARBA00023167"/>
    </source>
</evidence>
<name>D3BTZ2_HETP5</name>
<dbReference type="NCBIfam" id="TIGR00677">
    <property type="entry name" value="fadh2_euk"/>
    <property type="match status" value="1"/>
</dbReference>
<keyword evidence="15" id="KW-1185">Reference proteome</keyword>
<dbReference type="EMBL" id="ADBJ01000056">
    <property type="protein sequence ID" value="EFA75178.1"/>
    <property type="molecule type" value="Genomic_DNA"/>
</dbReference>
<keyword evidence="8" id="KW-0560">Oxidoreductase</keyword>
<dbReference type="STRING" id="670386.D3BTZ2"/>
<dbReference type="GO" id="GO:0035999">
    <property type="term" value="P:tetrahydrofolate interconversion"/>
    <property type="evidence" value="ECO:0007669"/>
    <property type="project" value="UniProtKB-UniPathway"/>
</dbReference>
<keyword evidence="10" id="KW-0486">Methionine biosynthesis</keyword>
<evidence type="ECO:0000256" key="7">
    <source>
        <dbReference type="ARBA" id="ARBA00022857"/>
    </source>
</evidence>
<evidence type="ECO:0000259" key="13">
    <source>
        <dbReference type="Pfam" id="PF21895"/>
    </source>
</evidence>
<protein>
    <recommendedName>
        <fullName evidence="12">methylenetetrahydrofolate reductase (NADH)</fullName>
        <ecNumber evidence="12">1.5.1.54</ecNumber>
    </recommendedName>
</protein>
<dbReference type="FunCoup" id="D3BTZ2">
    <property type="interactions" value="224"/>
</dbReference>
<evidence type="ECO:0000256" key="8">
    <source>
        <dbReference type="ARBA" id="ARBA00023002"/>
    </source>
</evidence>
<dbReference type="GO" id="GO:0071949">
    <property type="term" value="F:FAD binding"/>
    <property type="evidence" value="ECO:0007669"/>
    <property type="project" value="TreeGrafter"/>
</dbReference>
<reference evidence="14 15" key="1">
    <citation type="journal article" date="2011" name="Genome Res.">
        <title>Phylogeny-wide analysis of social amoeba genomes highlights ancient origins for complex intercellular communication.</title>
        <authorList>
            <person name="Heidel A.J."/>
            <person name="Lawal H.M."/>
            <person name="Felder M."/>
            <person name="Schilde C."/>
            <person name="Helps N.R."/>
            <person name="Tunggal B."/>
            <person name="Rivero F."/>
            <person name="John U."/>
            <person name="Schleicher M."/>
            <person name="Eichinger L."/>
            <person name="Platzer M."/>
            <person name="Noegel A.A."/>
            <person name="Schaap P."/>
            <person name="Gloeckner G."/>
        </authorList>
    </citation>
    <scope>NUCLEOTIDE SEQUENCE [LARGE SCALE GENOMIC DNA]</scope>
    <source>
        <strain evidence="15">ATCC 26659 / Pp 5 / PN500</strain>
    </source>
</reference>
<evidence type="ECO:0000256" key="12">
    <source>
        <dbReference type="ARBA" id="ARBA00034529"/>
    </source>
</evidence>
<dbReference type="Pfam" id="PF02219">
    <property type="entry name" value="MTHFR"/>
    <property type="match status" value="1"/>
</dbReference>
<keyword evidence="7" id="KW-0521">NADP</keyword>
<sequence length="608" mass="68929">MYKEKKRMKIIDKINEYKSKNQRFYSFEYFPPKTMEGVQNLYDRLGRMLLLEPLFVDITWGAGGSTSQLTLEIAETSQNICGLETMMHLTCTNMKVEEIDFALEKAKASGVRNILALRGDPPRGEEWKKIEGGFGYASDLVRYIRQKHGDHFGIAVAGYPEGHSDCTSKEDDLQHLKNKIDAGADLIITQLFYDVDMFNDFVGKCRAIGINCPIIPGIMPIHTYAGFKRMTTLSQTAVPPHILEALEPIKDNDEEVKKYGVKLCVQMCERLVEAGVDGLHFYTLNLERSVRKVLKGLNMVRPDQLARYLPWAQCASTNRLKEEVRPIFWQHRPRSYISRTGSWDEFPNGRWGDYRSPAFGDLSDYHLSSLQFNSAQAEQNKDDFGAAPLSTQDVYDRFADYCAGRLKKLPWNDLPLSSESDEIKEPLVFLNSNGFLTINSQPAVNGASSTDKNYGWGGKHGFVYQKAYVEFFTSPENTAKLIEYFKKCPSITYHAVNVRGDSLTNTKGTNAVTWGIFPGKEIIQPTVVDHASFVVWKDEAFALWQSRWASTYPEGSESRRVLESMINSYYLVNVVDNNFVNGSIFQPFKDLMNNLTSPVIQSTSPTSN</sequence>
<evidence type="ECO:0000256" key="6">
    <source>
        <dbReference type="ARBA" id="ARBA00022827"/>
    </source>
</evidence>
<dbReference type="GeneID" id="31366720"/>
<keyword evidence="4" id="KW-0028">Amino-acid biosynthesis</keyword>
<dbReference type="RefSeq" id="XP_020427312.1">
    <property type="nucleotide sequence ID" value="XM_020582009.1"/>
</dbReference>
<comment type="caution">
    <text evidence="14">The sequence shown here is derived from an EMBL/GenBank/DDBJ whole genome shotgun (WGS) entry which is preliminary data.</text>
</comment>
<dbReference type="GO" id="GO:0009086">
    <property type="term" value="P:methionine biosynthetic process"/>
    <property type="evidence" value="ECO:0007669"/>
    <property type="project" value="UniProtKB-KW"/>
</dbReference>
<dbReference type="EC" id="1.5.1.54" evidence="12"/>
<dbReference type="FunFam" id="3.20.20.220:FF:000002">
    <property type="entry name" value="Methylenetetrahydrofolate reductase"/>
    <property type="match status" value="1"/>
</dbReference>
<dbReference type="AlphaFoldDB" id="D3BTZ2"/>
<keyword evidence="5" id="KW-0285">Flavoprotein</keyword>
<dbReference type="PANTHER" id="PTHR45754:SF3">
    <property type="entry name" value="METHYLENETETRAHYDROFOLATE REDUCTASE (NADPH)"/>
    <property type="match status" value="1"/>
</dbReference>
<dbReference type="CDD" id="cd00537">
    <property type="entry name" value="MTHFR"/>
    <property type="match status" value="1"/>
</dbReference>
<proteinExistence type="inferred from homology"/>
<dbReference type="InterPro" id="IPR029041">
    <property type="entry name" value="FAD-linked_oxidoreductase-like"/>
</dbReference>
<evidence type="ECO:0000313" key="15">
    <source>
        <dbReference type="Proteomes" id="UP000001396"/>
    </source>
</evidence>
<evidence type="ECO:0000313" key="14">
    <source>
        <dbReference type="EMBL" id="EFA75178.1"/>
    </source>
</evidence>
<comment type="similarity">
    <text evidence="3">Belongs to the methylenetetrahydrofolate reductase family.</text>
</comment>
<dbReference type="SUPFAM" id="SSF51730">
    <property type="entry name" value="FAD-linked oxidoreductase"/>
    <property type="match status" value="1"/>
</dbReference>
<evidence type="ECO:0000256" key="4">
    <source>
        <dbReference type="ARBA" id="ARBA00022605"/>
    </source>
</evidence>
<dbReference type="InterPro" id="IPR004620">
    <property type="entry name" value="MTHF_reductase_bac"/>
</dbReference>
<comment type="pathway">
    <text evidence="2">One-carbon metabolism; tetrahydrofolate interconversion.</text>
</comment>
<dbReference type="InterPro" id="IPR004621">
    <property type="entry name" value="Fadh2_euk"/>
</dbReference>
<keyword evidence="6" id="KW-0274">FAD</keyword>
<organism evidence="14 15">
    <name type="scientific">Heterostelium pallidum (strain ATCC 26659 / Pp 5 / PN500)</name>
    <name type="common">Cellular slime mold</name>
    <name type="synonym">Polysphondylium pallidum</name>
    <dbReference type="NCBI Taxonomy" id="670386"/>
    <lineage>
        <taxon>Eukaryota</taxon>
        <taxon>Amoebozoa</taxon>
        <taxon>Evosea</taxon>
        <taxon>Eumycetozoa</taxon>
        <taxon>Dictyostelia</taxon>
        <taxon>Acytosteliales</taxon>
        <taxon>Acytosteliaceae</taxon>
        <taxon>Heterostelium</taxon>
    </lineage>
</organism>
<accession>D3BTZ2</accession>
<dbReference type="OMA" id="AWKEEFY"/>
<evidence type="ECO:0000256" key="5">
    <source>
        <dbReference type="ARBA" id="ARBA00022630"/>
    </source>
</evidence>
<dbReference type="InParanoid" id="D3BTZ2"/>
<comment type="cofactor">
    <cofactor evidence="1">
        <name>FAD</name>
        <dbReference type="ChEBI" id="CHEBI:57692"/>
    </cofactor>
</comment>
<dbReference type="InterPro" id="IPR003171">
    <property type="entry name" value="Mehydrof_redctse-like"/>
</dbReference>
<comment type="pathway">
    <text evidence="11">Amino-acid biosynthesis; L-methionine biosynthesis via de novo pathway.</text>
</comment>
<dbReference type="Proteomes" id="UP000001396">
    <property type="component" value="Unassembled WGS sequence"/>
</dbReference>
<evidence type="ECO:0000256" key="2">
    <source>
        <dbReference type="ARBA" id="ARBA00004777"/>
    </source>
</evidence>
<dbReference type="Pfam" id="PF21895">
    <property type="entry name" value="MTHFR_C"/>
    <property type="match status" value="1"/>
</dbReference>
<dbReference type="Gene3D" id="3.20.20.220">
    <property type="match status" value="1"/>
</dbReference>
<dbReference type="GO" id="GO:0106312">
    <property type="term" value="F:methylenetetrahydrofolate reductase (NADH) activity"/>
    <property type="evidence" value="ECO:0007669"/>
    <property type="project" value="UniProtKB-EC"/>
</dbReference>
<gene>
    <name evidence="14" type="ORF">PPL_11252</name>
</gene>
<evidence type="ECO:0000256" key="1">
    <source>
        <dbReference type="ARBA" id="ARBA00001974"/>
    </source>
</evidence>
<dbReference type="PANTHER" id="PTHR45754">
    <property type="entry name" value="METHYLENETETRAHYDROFOLATE REDUCTASE"/>
    <property type="match status" value="1"/>
</dbReference>
<dbReference type="InterPro" id="IPR053806">
    <property type="entry name" value="MTHFR_C"/>
</dbReference>
<dbReference type="GO" id="GO:0005829">
    <property type="term" value="C:cytosol"/>
    <property type="evidence" value="ECO:0007669"/>
    <property type="project" value="InterPro"/>
</dbReference>